<evidence type="ECO:0000313" key="10">
    <source>
        <dbReference type="EMBL" id="EKM55786.1"/>
    </source>
</evidence>
<keyword evidence="5" id="KW-0804">Transcription</keyword>
<proteinExistence type="predicted"/>
<dbReference type="SUPFAM" id="SSF57701">
    <property type="entry name" value="Zn2/Cys6 DNA-binding domain"/>
    <property type="match status" value="1"/>
</dbReference>
<dbReference type="HOGENOM" id="CLU_076667_0_0_1"/>
<dbReference type="InterPro" id="IPR001138">
    <property type="entry name" value="Zn2Cys6_DnaBD"/>
</dbReference>
<evidence type="ECO:0000313" key="11">
    <source>
        <dbReference type="Proteomes" id="UP000008370"/>
    </source>
</evidence>
<evidence type="ECO:0000256" key="4">
    <source>
        <dbReference type="ARBA" id="ARBA00023125"/>
    </source>
</evidence>
<dbReference type="STRING" id="650164.K5V030"/>
<keyword evidence="11" id="KW-1185">Reference proteome</keyword>
<dbReference type="GO" id="GO:0000981">
    <property type="term" value="F:DNA-binding transcription factor activity, RNA polymerase II-specific"/>
    <property type="evidence" value="ECO:0007669"/>
    <property type="project" value="InterPro"/>
</dbReference>
<dbReference type="GeneID" id="18916637"/>
<evidence type="ECO:0000256" key="1">
    <source>
        <dbReference type="ARBA" id="ARBA00022723"/>
    </source>
</evidence>
<evidence type="ECO:0000256" key="6">
    <source>
        <dbReference type="ARBA" id="ARBA00023242"/>
    </source>
</evidence>
<keyword evidence="3" id="KW-0805">Transcription regulation</keyword>
<dbReference type="EMBL" id="JH930472">
    <property type="protein sequence ID" value="EKM55786.1"/>
    <property type="molecule type" value="Genomic_DNA"/>
</dbReference>
<dbReference type="PROSITE" id="PS50048">
    <property type="entry name" value="ZN2_CY6_FUNGAL_2"/>
    <property type="match status" value="1"/>
</dbReference>
<evidence type="ECO:0000256" key="8">
    <source>
        <dbReference type="SAM" id="MobiDB-lite"/>
    </source>
</evidence>
<dbReference type="AlphaFoldDB" id="K5V030"/>
<keyword evidence="4" id="KW-0238">DNA-binding</keyword>
<dbReference type="PANTHER" id="PTHR47659:SF7">
    <property type="entry name" value="FUNGAL TRANSCRIPTIONAL REGULATORY PROTEIN, N-TERMINAL DOMAIN-CONTAINING PROTEIN"/>
    <property type="match status" value="1"/>
</dbReference>
<dbReference type="PANTHER" id="PTHR47659">
    <property type="entry name" value="ZN(II)2CYS6 TRANSCRIPTION FACTOR (EUROFUNG)-RELATED"/>
    <property type="match status" value="1"/>
</dbReference>
<feature type="domain" description="Zn(2)-C6 fungal-type" evidence="9">
    <location>
        <begin position="28"/>
        <end position="59"/>
    </location>
</feature>
<evidence type="ECO:0000259" key="9">
    <source>
        <dbReference type="PROSITE" id="PS50048"/>
    </source>
</evidence>
<dbReference type="Proteomes" id="UP000008370">
    <property type="component" value="Unassembled WGS sequence"/>
</dbReference>
<feature type="region of interest" description="Disordered" evidence="8">
    <location>
        <begin position="1"/>
        <end position="20"/>
    </location>
</feature>
<dbReference type="InterPro" id="IPR050335">
    <property type="entry name" value="ERT1_acuK_gluconeogen_tf"/>
</dbReference>
<evidence type="ECO:0000256" key="2">
    <source>
        <dbReference type="ARBA" id="ARBA00022833"/>
    </source>
</evidence>
<reference evidence="10 11" key="1">
    <citation type="journal article" date="2012" name="BMC Genomics">
        <title>Comparative genomics of the white-rot fungi, Phanerochaete carnosa and P. chrysosporium, to elucidate the genetic basis of the distinct wood types they colonize.</title>
        <authorList>
            <person name="Suzuki H."/>
            <person name="MacDonald J."/>
            <person name="Syed K."/>
            <person name="Salamov A."/>
            <person name="Hori C."/>
            <person name="Aerts A."/>
            <person name="Henrissat B."/>
            <person name="Wiebenga A."/>
            <person name="vanKuyk P.A."/>
            <person name="Barry K."/>
            <person name="Lindquist E."/>
            <person name="LaButti K."/>
            <person name="Lapidus A."/>
            <person name="Lucas S."/>
            <person name="Coutinho P."/>
            <person name="Gong Y."/>
            <person name="Samejima M."/>
            <person name="Mahadevan R."/>
            <person name="Abou-Zaid M."/>
            <person name="de Vries R.P."/>
            <person name="Igarashi K."/>
            <person name="Yadav J.S."/>
            <person name="Grigoriev I.V."/>
            <person name="Master E.R."/>
        </authorList>
    </citation>
    <scope>NUCLEOTIDE SEQUENCE [LARGE SCALE GENOMIC DNA]</scope>
    <source>
        <strain evidence="10 11">HHB-10118-sp</strain>
    </source>
</reference>
<keyword evidence="2" id="KW-0862">Zinc</keyword>
<organism evidence="10 11">
    <name type="scientific">Phanerochaete carnosa (strain HHB-10118-sp)</name>
    <name type="common">White-rot fungus</name>
    <name type="synonym">Peniophora carnosa</name>
    <dbReference type="NCBI Taxonomy" id="650164"/>
    <lineage>
        <taxon>Eukaryota</taxon>
        <taxon>Fungi</taxon>
        <taxon>Dikarya</taxon>
        <taxon>Basidiomycota</taxon>
        <taxon>Agaricomycotina</taxon>
        <taxon>Agaricomycetes</taxon>
        <taxon>Polyporales</taxon>
        <taxon>Phanerochaetaceae</taxon>
        <taxon>Phanerochaete</taxon>
    </lineage>
</organism>
<dbReference type="GO" id="GO:0003677">
    <property type="term" value="F:DNA binding"/>
    <property type="evidence" value="ECO:0007669"/>
    <property type="project" value="UniProtKB-KW"/>
</dbReference>
<dbReference type="OrthoDB" id="5575144at2759"/>
<dbReference type="CDD" id="cd00067">
    <property type="entry name" value="GAL4"/>
    <property type="match status" value="1"/>
</dbReference>
<gene>
    <name evidence="10" type="ORF">PHACADRAFT_256665</name>
</gene>
<name>K5V030_PHACS</name>
<accession>K5V030</accession>
<dbReference type="SMART" id="SM00066">
    <property type="entry name" value="GAL4"/>
    <property type="match status" value="1"/>
</dbReference>
<dbReference type="Gene3D" id="4.10.240.10">
    <property type="entry name" value="Zn(2)-C6 fungal-type DNA-binding domain"/>
    <property type="match status" value="1"/>
</dbReference>
<dbReference type="InParanoid" id="K5V030"/>
<sequence>MPMPMYSFPPGMVPTQPPRTKRRQVKNACTNCQKACKKCDDARPCLRCVKYGIAEECVDSQRKERQKGIKRGPYKKRDGKDRAAGSADPQVDMSAPSAIPLPIAAGTPMQPYMAAPMGYPAGFFGQYPAPAPTKPGEAPAYYPQYYFAPIPMPPPTAGQEGEIPGYPAGFYPATFLTPYAPQPYPGAALPYVMPAPPPRGPDGQPMTIAAPPLQYAAYPQAYARPLGPQQSPPAQGPQCEAGHDIGHRLMDPNVRRDARLDAVYVGGMANGNAALSKSG</sequence>
<dbReference type="KEGG" id="pco:PHACADRAFT_256665"/>
<protein>
    <recommendedName>
        <fullName evidence="7">Transcription activator of gluconeogenesis ERT1</fullName>
    </recommendedName>
</protein>
<feature type="region of interest" description="Disordered" evidence="8">
    <location>
        <begin position="60"/>
        <end position="95"/>
    </location>
</feature>
<dbReference type="InterPro" id="IPR036864">
    <property type="entry name" value="Zn2-C6_fun-type_DNA-bd_sf"/>
</dbReference>
<evidence type="ECO:0000256" key="7">
    <source>
        <dbReference type="ARBA" id="ARBA00040903"/>
    </source>
</evidence>
<evidence type="ECO:0000256" key="3">
    <source>
        <dbReference type="ARBA" id="ARBA00023015"/>
    </source>
</evidence>
<keyword evidence="1" id="KW-0479">Metal-binding</keyword>
<dbReference type="GO" id="GO:0008270">
    <property type="term" value="F:zinc ion binding"/>
    <property type="evidence" value="ECO:0007669"/>
    <property type="project" value="InterPro"/>
</dbReference>
<dbReference type="RefSeq" id="XP_007396103.1">
    <property type="nucleotide sequence ID" value="XM_007396041.1"/>
</dbReference>
<keyword evidence="6" id="KW-0539">Nucleus</keyword>
<evidence type="ECO:0000256" key="5">
    <source>
        <dbReference type="ARBA" id="ARBA00023163"/>
    </source>
</evidence>